<evidence type="ECO:0000259" key="4">
    <source>
        <dbReference type="PROSITE" id="PS50043"/>
    </source>
</evidence>
<feature type="non-terminal residue" evidence="5">
    <location>
        <position position="1"/>
    </location>
</feature>
<dbReference type="PRINTS" id="PR00038">
    <property type="entry name" value="HTHLUXR"/>
</dbReference>
<proteinExistence type="predicted"/>
<sequence>HWAGAPVTTPPQRLPHPAAVTLTALAAARAGDRRAAADLAAAADRWAPVARREQVRCLLAQATATTDPTEAVAVLGAAQRIAVDAGLVVLAGQARRALRAHGTPGAGPPAGRGDGPLTDRERQVLRLVAQGEPSRRIAGRLGVSVETVETHVRAGMRKLGARTRTAAAAMTLAAPR</sequence>
<dbReference type="RefSeq" id="WP_244454587.1">
    <property type="nucleotide sequence ID" value="NZ_WVUH01000614.1"/>
</dbReference>
<dbReference type="SMART" id="SM00421">
    <property type="entry name" value="HTH_LUXR"/>
    <property type="match status" value="1"/>
</dbReference>
<organism evidence="5 6">
    <name type="scientific">Micromonospora echinofusca</name>
    <dbReference type="NCBI Taxonomy" id="47858"/>
    <lineage>
        <taxon>Bacteria</taxon>
        <taxon>Bacillati</taxon>
        <taxon>Actinomycetota</taxon>
        <taxon>Actinomycetes</taxon>
        <taxon>Micromonosporales</taxon>
        <taxon>Micromonosporaceae</taxon>
        <taxon>Micromonospora</taxon>
    </lineage>
</organism>
<keyword evidence="2" id="KW-0238">DNA-binding</keyword>
<name>A0ABS3W217_MICEH</name>
<keyword evidence="1" id="KW-0805">Transcription regulation</keyword>
<dbReference type="PANTHER" id="PTHR44688">
    <property type="entry name" value="DNA-BINDING TRANSCRIPTIONAL ACTIVATOR DEVR_DOSR"/>
    <property type="match status" value="1"/>
</dbReference>
<keyword evidence="6" id="KW-1185">Reference proteome</keyword>
<dbReference type="InterPro" id="IPR000792">
    <property type="entry name" value="Tscrpt_reg_LuxR_C"/>
</dbReference>
<dbReference type="PANTHER" id="PTHR44688:SF16">
    <property type="entry name" value="DNA-BINDING TRANSCRIPTIONAL ACTIVATOR DEVR_DOSR"/>
    <property type="match status" value="1"/>
</dbReference>
<feature type="domain" description="HTH luxR-type" evidence="4">
    <location>
        <begin position="110"/>
        <end position="175"/>
    </location>
</feature>
<dbReference type="Proteomes" id="UP000823521">
    <property type="component" value="Unassembled WGS sequence"/>
</dbReference>
<comment type="caution">
    <text evidence="5">The sequence shown here is derived from an EMBL/GenBank/DDBJ whole genome shotgun (WGS) entry which is preliminary data.</text>
</comment>
<dbReference type="EMBL" id="WVUH01000614">
    <property type="protein sequence ID" value="MBO4210822.1"/>
    <property type="molecule type" value="Genomic_DNA"/>
</dbReference>
<dbReference type="Gene3D" id="1.10.10.10">
    <property type="entry name" value="Winged helix-like DNA-binding domain superfamily/Winged helix DNA-binding domain"/>
    <property type="match status" value="1"/>
</dbReference>
<gene>
    <name evidence="5" type="ORF">GSF22_33235</name>
</gene>
<dbReference type="Pfam" id="PF00196">
    <property type="entry name" value="GerE"/>
    <property type="match status" value="1"/>
</dbReference>
<keyword evidence="3" id="KW-0804">Transcription</keyword>
<dbReference type="PROSITE" id="PS50043">
    <property type="entry name" value="HTH_LUXR_2"/>
    <property type="match status" value="1"/>
</dbReference>
<dbReference type="CDD" id="cd06170">
    <property type="entry name" value="LuxR_C_like"/>
    <property type="match status" value="1"/>
</dbReference>
<accession>A0ABS3W217</accession>
<evidence type="ECO:0000313" key="5">
    <source>
        <dbReference type="EMBL" id="MBO4210822.1"/>
    </source>
</evidence>
<dbReference type="SUPFAM" id="SSF46894">
    <property type="entry name" value="C-terminal effector domain of the bipartite response regulators"/>
    <property type="match status" value="1"/>
</dbReference>
<protein>
    <submittedName>
        <fullName evidence="5">LuxR family transcriptional regulator</fullName>
    </submittedName>
</protein>
<evidence type="ECO:0000313" key="6">
    <source>
        <dbReference type="Proteomes" id="UP000823521"/>
    </source>
</evidence>
<reference evidence="5 6" key="1">
    <citation type="submission" date="2019-12" db="EMBL/GenBank/DDBJ databases">
        <title>Whole genome sequencing of endophytic Actinobacterium Micromonospora sp. MPMI6T.</title>
        <authorList>
            <person name="Evv R."/>
            <person name="Podile A.R."/>
        </authorList>
    </citation>
    <scope>NUCLEOTIDE SEQUENCE [LARGE SCALE GENOMIC DNA]</scope>
    <source>
        <strain evidence="5 6">MPMI6</strain>
    </source>
</reference>
<dbReference type="InterPro" id="IPR016032">
    <property type="entry name" value="Sig_transdc_resp-reg_C-effctor"/>
</dbReference>
<evidence type="ECO:0000256" key="2">
    <source>
        <dbReference type="ARBA" id="ARBA00023125"/>
    </source>
</evidence>
<evidence type="ECO:0000256" key="3">
    <source>
        <dbReference type="ARBA" id="ARBA00023163"/>
    </source>
</evidence>
<evidence type="ECO:0000256" key="1">
    <source>
        <dbReference type="ARBA" id="ARBA00023015"/>
    </source>
</evidence>
<dbReference type="InterPro" id="IPR036388">
    <property type="entry name" value="WH-like_DNA-bd_sf"/>
</dbReference>